<evidence type="ECO:0000259" key="4">
    <source>
        <dbReference type="Pfam" id="PF10145"/>
    </source>
</evidence>
<gene>
    <name evidence="5" type="ORF">QNH24_21165</name>
</gene>
<evidence type="ECO:0000313" key="6">
    <source>
        <dbReference type="Proteomes" id="UP001178322"/>
    </source>
</evidence>
<protein>
    <submittedName>
        <fullName evidence="5">Phage tail tape measure protein</fullName>
    </submittedName>
</protein>
<feature type="transmembrane region" description="Helical" evidence="3">
    <location>
        <begin position="525"/>
        <end position="551"/>
    </location>
</feature>
<organism evidence="5 6">
    <name type="scientific">Lysinibacillus pakistanensis</name>
    <dbReference type="NCBI Taxonomy" id="759811"/>
    <lineage>
        <taxon>Bacteria</taxon>
        <taxon>Bacillati</taxon>
        <taxon>Bacillota</taxon>
        <taxon>Bacilli</taxon>
        <taxon>Bacillales</taxon>
        <taxon>Bacillaceae</taxon>
        <taxon>Lysinibacillus</taxon>
    </lineage>
</organism>
<accession>A0AAX3WSH5</accession>
<evidence type="ECO:0000256" key="3">
    <source>
        <dbReference type="SAM" id="Phobius"/>
    </source>
</evidence>
<dbReference type="RefSeq" id="WP_283869414.1">
    <property type="nucleotide sequence ID" value="NZ_CP126101.1"/>
</dbReference>
<dbReference type="NCBIfam" id="TIGR01760">
    <property type="entry name" value="tape_meas_TP901"/>
    <property type="match status" value="1"/>
</dbReference>
<feature type="domain" description="Phage tail tape measure protein" evidence="4">
    <location>
        <begin position="187"/>
        <end position="377"/>
    </location>
</feature>
<dbReference type="PANTHER" id="PTHR37813">
    <property type="entry name" value="FELS-2 PROPHAGE PROTEIN"/>
    <property type="match status" value="1"/>
</dbReference>
<dbReference type="EMBL" id="CP126101">
    <property type="protein sequence ID" value="WHY50776.1"/>
    <property type="molecule type" value="Genomic_DNA"/>
</dbReference>
<dbReference type="Gene3D" id="1.20.120.20">
    <property type="entry name" value="Apolipoprotein"/>
    <property type="match status" value="2"/>
</dbReference>
<keyword evidence="3" id="KW-0472">Membrane</keyword>
<feature type="transmembrane region" description="Helical" evidence="3">
    <location>
        <begin position="487"/>
        <end position="519"/>
    </location>
</feature>
<feature type="region of interest" description="Disordered" evidence="2">
    <location>
        <begin position="1569"/>
        <end position="1591"/>
    </location>
</feature>
<sequence>MTEIGPVELRLNTSNFDGSIEQSIRHLTAMGAELQAIQALGNEYENSIEGLSQKHDVLTRSVEASRFKLGEQRKKYDELLASGTANTEALEQQAIAVNEAVAEYNRLSTQLTDVDNQLGAQTSKWNKFQEFGGKVKSVGESISTVTAPIKDFGAYALNAAIDFESAFTGVRQTVNTSEENFKKLEDGIRGMAKELPVSATEIAGVVESASQLGIAEEHLLSFSRTVIDMGNSTSMTREQAAKEFADFANIVGMGQGDFDRLGSSITELSSTMGIAASDIMSMGKGFAEQASKIGLTEAQIMGLAATMSSLGIDAETGGAAMSSVFQKIQKAVGDGGESLSGFAKAANMSSADFKKAFETDAASALDALVKGLAETSEGGANLKSVLADLGVSGNETDVLLSMAGASDLLTSAVNSSSAAWKENTALSDKAAERYQTTESQIAIMKNQLLDIGISIGKILIPIVKSFLEKLQPWIEKFSNLSEGTKKFIVIIGGIITVIGPILLAFGTLISTVSTIVGIFSSLGSVFAVLSGPIGWIVVGITGLIGAGIALYKNWDVVSAKAVEIWEGIANFFSELWTNITEVASTVWKGFSQLLSDLWTSTKDGAIEIWEGMVNFFSELWTSITEAASIAWEEFSQLLSDLWTSTKDGAIEIWEGMVNFFSELWTSITEAASIAWEEFSQLLSELWTSTKDEAIEIWEGMVNFFSELWTSITETASIAWEEFSQLLSKLWTSTKDGAIEIWEGMVNFFSELWTSITETASIAWEEFSQLLSELWTSTIDGALEIWTGFIGILSDIWTSIVDLATTIWDVISTTIIDIVSTIIDQVVNVFNTMSEFITEIFEGISNYFSAAWEFIKGIFTGALDAIYSEVEIRWNNLKEATESVFNAIKLFLSDVWINLKNAIIGVVVNILESVVSGWTKFSQTTTNTFNTIKNYLINVWESIKATVVNTAIQLVSNTIQKFLDFKIAIETKMGEVKKSISDIWDKILGIFSALDLRKIGKDIIQGLINGIGDMKDFVWKKAKSIATSIGDAIKGTLKINSPSRVMIAIGKGVGEGLAIGIEQGTEGVNRAAEKLAEASIPNFTQHLSISKEGIEKVQQIIRDVIKANSVEVEALQQMAEDKSIEISQQAAEKITTIKNNAAKKQVALTADQIAQIKKIEEQALKDKETVTKQYAEKIEKIESNSANVKFNALKEYVEAQKSAGEMTAKQEAEFWRYSASLFKDGTKEKTNALKEFKKAYSEMAKDQFEKEKEYIEKRKKYNSISLAEELKIYEGYLSQYEAGTDERIYYEDKFYNTKKEISEKIKTINNDYLKQTQDVNKKLLDEEQKHNDAYKNALESRIKSIKGYFGLFDEVKIADPVDSSKLTQDLSEQVNSLSQWRIELSKLEYRRLSSDIIDELEAMGPSALAQLEALNRMTDAELMQYQELYEKKLLIAREAAIKELEPLQQETKAKIEKLRQTANSELATLNSEWQAKIKEVVLGTEETLGSMNEIGKNAIQGLIDGMTGMQSTLQESVNNIIKGVSQTLEKVLNFNPASPIVQAAGGSFASGFDSIMKKATNISKLLENSNLHEPSSLSPKQKLKNNTASQNSSPSTIILQSVLDGQIIGESVVDVVSGRQYNNASIHALTRGLSGI</sequence>
<dbReference type="SUPFAM" id="SSF48371">
    <property type="entry name" value="ARM repeat"/>
    <property type="match status" value="1"/>
</dbReference>
<reference evidence="5" key="1">
    <citation type="submission" date="2023-05" db="EMBL/GenBank/DDBJ databases">
        <title>Comparative genomics of Bacillaceae isolates and their secondary metabolite potential.</title>
        <authorList>
            <person name="Song L."/>
            <person name="Nielsen L.J."/>
            <person name="Mohite O."/>
            <person name="Xu X."/>
            <person name="Weber T."/>
            <person name="Kovacs A.T."/>
        </authorList>
    </citation>
    <scope>NUCLEOTIDE SEQUENCE</scope>
    <source>
        <strain evidence="5">LY1</strain>
    </source>
</reference>
<dbReference type="PANTHER" id="PTHR37813:SF1">
    <property type="entry name" value="FELS-2 PROPHAGE PROTEIN"/>
    <property type="match status" value="1"/>
</dbReference>
<proteinExistence type="predicted"/>
<keyword evidence="3" id="KW-0812">Transmembrane</keyword>
<dbReference type="Pfam" id="PF10145">
    <property type="entry name" value="PhageMin_Tail"/>
    <property type="match status" value="1"/>
</dbReference>
<keyword evidence="3" id="KW-1133">Transmembrane helix</keyword>
<evidence type="ECO:0000256" key="2">
    <source>
        <dbReference type="SAM" id="MobiDB-lite"/>
    </source>
</evidence>
<evidence type="ECO:0000313" key="5">
    <source>
        <dbReference type="EMBL" id="WHY50776.1"/>
    </source>
</evidence>
<keyword evidence="1" id="KW-1188">Viral release from host cell</keyword>
<name>A0AAX3WSH5_9BACI</name>
<dbReference type="InterPro" id="IPR010090">
    <property type="entry name" value="Phage_tape_meas"/>
</dbReference>
<evidence type="ECO:0000256" key="1">
    <source>
        <dbReference type="ARBA" id="ARBA00022612"/>
    </source>
</evidence>
<dbReference type="InterPro" id="IPR016024">
    <property type="entry name" value="ARM-type_fold"/>
</dbReference>
<dbReference type="Proteomes" id="UP001178322">
    <property type="component" value="Chromosome"/>
</dbReference>